<evidence type="ECO:0000313" key="12">
    <source>
        <dbReference type="Proteomes" id="UP000095009"/>
    </source>
</evidence>
<evidence type="ECO:0000313" key="11">
    <source>
        <dbReference type="EMBL" id="ODQ65149.1"/>
    </source>
</evidence>
<dbReference type="SMART" id="SM00297">
    <property type="entry name" value="BROMO"/>
    <property type="match status" value="2"/>
</dbReference>
<evidence type="ECO:0000256" key="8">
    <source>
        <dbReference type="PROSITE-ProRule" id="PRU00035"/>
    </source>
</evidence>
<dbReference type="Gene3D" id="1.20.920.10">
    <property type="entry name" value="Bromodomain-like"/>
    <property type="match status" value="2"/>
</dbReference>
<dbReference type="Proteomes" id="UP000095009">
    <property type="component" value="Unassembled WGS sequence"/>
</dbReference>
<accession>A0A1E3PIA6</accession>
<keyword evidence="6" id="KW-0804">Transcription</keyword>
<evidence type="ECO:0000259" key="10">
    <source>
        <dbReference type="PROSITE" id="PS50014"/>
    </source>
</evidence>
<evidence type="ECO:0000256" key="7">
    <source>
        <dbReference type="ARBA" id="ARBA00023242"/>
    </source>
</evidence>
<protein>
    <submittedName>
        <fullName evidence="11">Bromodomain-domain-containing protein</fullName>
    </submittedName>
</protein>
<dbReference type="PROSITE" id="PS00633">
    <property type="entry name" value="BROMODOMAIN_1"/>
    <property type="match status" value="1"/>
</dbReference>
<dbReference type="Pfam" id="PF00439">
    <property type="entry name" value="Bromodomain"/>
    <property type="match status" value="2"/>
</dbReference>
<name>A0A1E3PIA6_9ASCO</name>
<feature type="compositionally biased region" description="Basic and acidic residues" evidence="9">
    <location>
        <begin position="380"/>
        <end position="402"/>
    </location>
</feature>
<sequence length="689" mass="77077">MGSSKRRSSGVSQDLKKRIKIKAEPSSPVDFTDFYKKVLKTVSDMNDGVHSMSFQFLKLPQKKLYPDYYKVITKPISLHEVKEKVNKKQYTDPKQFEADFQLMHTNAVTYNEQGSQIANDAELIFKFVQDQVKNRLEQDLAIKNNEIIEFQSYRDEFEQGLSNILDDLIKYKVKQGRRPSEIFMDEPSAEDYPEYYEVIKRPMAFNTIKSKLSQHQYHQLQEFISDTELIYKNAKLFNQEGSQVYVDANILEKQFKAKVEKFAASLADKEIPEGYQEWAITEQPDSGSPLGSVKGDVKPSIKLKLTPKLSSPAVPAQKLKINLGKLGRAPKKTESDEVATKEDQEDEGELAKEIPAQGHGEGNGEEASLALENEASLATHEGDSDGESVKSDEKILARESSEVPRGPGSNANNSKGSIEPGETSQALSEKHDDETSPALEFRVEEQAEGDSNALKTAEDENAGDDHKDTQTRDEGEVGSGDEVKEAEVEAVEESVFVFDDRLRPESIPIDQALVSEVCLSSVLPSGRHQFQKNFLSGTVAQQDPFQIRISASKTHVYQSFTFTLPSHHTTLAMNMLLHHSLASRAYQLAVTLNGNVVNPLSIHTGSLWGDDNDGVMNKPINGRFELRLSPGLNHIECQTYAVPMVVAQPNGSEKPMRQSTLQHYLQTGDIEKQLDSERFVFWVNLSPGI</sequence>
<dbReference type="STRING" id="857566.A0A1E3PIA6"/>
<feature type="compositionally biased region" description="Polar residues" evidence="9">
    <location>
        <begin position="409"/>
        <end position="427"/>
    </location>
</feature>
<feature type="domain" description="Bromo" evidence="10">
    <location>
        <begin position="48"/>
        <end position="118"/>
    </location>
</feature>
<dbReference type="AlphaFoldDB" id="A0A1E3PIA6"/>
<feature type="compositionally biased region" description="Basic and acidic residues" evidence="9">
    <location>
        <begin position="331"/>
        <end position="342"/>
    </location>
</feature>
<feature type="compositionally biased region" description="Basic and acidic residues" evidence="9">
    <location>
        <begin position="463"/>
        <end position="486"/>
    </location>
</feature>
<keyword evidence="7" id="KW-0539">Nucleus</keyword>
<dbReference type="PRINTS" id="PR00503">
    <property type="entry name" value="BROMODOMAIN"/>
</dbReference>
<dbReference type="EMBL" id="KV454410">
    <property type="protein sequence ID" value="ODQ65149.1"/>
    <property type="molecule type" value="Genomic_DNA"/>
</dbReference>
<dbReference type="SUPFAM" id="SSF47370">
    <property type="entry name" value="Bromodomain"/>
    <property type="match status" value="2"/>
</dbReference>
<evidence type="ECO:0000256" key="1">
    <source>
        <dbReference type="ARBA" id="ARBA00004123"/>
    </source>
</evidence>
<evidence type="ECO:0000256" key="3">
    <source>
        <dbReference type="ARBA" id="ARBA00022853"/>
    </source>
</evidence>
<dbReference type="PROSITE" id="PS50014">
    <property type="entry name" value="BROMODOMAIN_2"/>
    <property type="match status" value="2"/>
</dbReference>
<dbReference type="InterPro" id="IPR036427">
    <property type="entry name" value="Bromodomain-like_sf"/>
</dbReference>
<feature type="region of interest" description="Disordered" evidence="9">
    <location>
        <begin position="325"/>
        <end position="486"/>
    </location>
</feature>
<evidence type="ECO:0000256" key="5">
    <source>
        <dbReference type="ARBA" id="ARBA00023117"/>
    </source>
</evidence>
<evidence type="ECO:0000256" key="2">
    <source>
        <dbReference type="ARBA" id="ARBA00022737"/>
    </source>
</evidence>
<feature type="domain" description="Bromo" evidence="10">
    <location>
        <begin position="175"/>
        <end position="245"/>
    </location>
</feature>
<reference evidence="11 12" key="1">
    <citation type="journal article" date="2016" name="Proc. Natl. Acad. Sci. U.S.A.">
        <title>Comparative genomics of biotechnologically important yeasts.</title>
        <authorList>
            <person name="Riley R."/>
            <person name="Haridas S."/>
            <person name="Wolfe K.H."/>
            <person name="Lopes M.R."/>
            <person name="Hittinger C.T."/>
            <person name="Goeker M."/>
            <person name="Salamov A.A."/>
            <person name="Wisecaver J.H."/>
            <person name="Long T.M."/>
            <person name="Calvey C.H."/>
            <person name="Aerts A.L."/>
            <person name="Barry K.W."/>
            <person name="Choi C."/>
            <person name="Clum A."/>
            <person name="Coughlan A.Y."/>
            <person name="Deshpande S."/>
            <person name="Douglass A.P."/>
            <person name="Hanson S.J."/>
            <person name="Klenk H.-P."/>
            <person name="LaButti K.M."/>
            <person name="Lapidus A."/>
            <person name="Lindquist E.A."/>
            <person name="Lipzen A.M."/>
            <person name="Meier-Kolthoff J.P."/>
            <person name="Ohm R.A."/>
            <person name="Otillar R.P."/>
            <person name="Pangilinan J.L."/>
            <person name="Peng Y."/>
            <person name="Rokas A."/>
            <person name="Rosa C.A."/>
            <person name="Scheuner C."/>
            <person name="Sibirny A.A."/>
            <person name="Slot J.C."/>
            <person name="Stielow J.B."/>
            <person name="Sun H."/>
            <person name="Kurtzman C.P."/>
            <person name="Blackwell M."/>
            <person name="Grigoriev I.V."/>
            <person name="Jeffries T.W."/>
        </authorList>
    </citation>
    <scope>NUCLEOTIDE SEQUENCE [LARGE SCALE GENOMIC DNA]</scope>
    <source>
        <strain evidence="11 12">DSM 6958</strain>
    </source>
</reference>
<dbReference type="GO" id="GO:0006368">
    <property type="term" value="P:transcription elongation by RNA polymerase II"/>
    <property type="evidence" value="ECO:0007669"/>
    <property type="project" value="TreeGrafter"/>
</dbReference>
<dbReference type="GO" id="GO:0016586">
    <property type="term" value="C:RSC-type complex"/>
    <property type="evidence" value="ECO:0007669"/>
    <property type="project" value="InterPro"/>
</dbReference>
<gene>
    <name evidence="11" type="ORF">NADFUDRAFT_51745</name>
</gene>
<keyword evidence="4" id="KW-0805">Transcription regulation</keyword>
<dbReference type="Pfam" id="PF22994">
    <property type="entry name" value="RSC4_Ig_like"/>
    <property type="match status" value="1"/>
</dbReference>
<dbReference type="InterPro" id="IPR001487">
    <property type="entry name" value="Bromodomain"/>
</dbReference>
<feature type="compositionally biased region" description="Low complexity" evidence="9">
    <location>
        <begin position="365"/>
        <end position="378"/>
    </location>
</feature>
<evidence type="ECO:0000256" key="6">
    <source>
        <dbReference type="ARBA" id="ARBA00023163"/>
    </source>
</evidence>
<dbReference type="InterPro" id="IPR037382">
    <property type="entry name" value="Rsc/polybromo"/>
</dbReference>
<organism evidence="11 12">
    <name type="scientific">Nadsonia fulvescens var. elongata DSM 6958</name>
    <dbReference type="NCBI Taxonomy" id="857566"/>
    <lineage>
        <taxon>Eukaryota</taxon>
        <taxon>Fungi</taxon>
        <taxon>Dikarya</taxon>
        <taxon>Ascomycota</taxon>
        <taxon>Saccharomycotina</taxon>
        <taxon>Dipodascomycetes</taxon>
        <taxon>Dipodascales</taxon>
        <taxon>Dipodascales incertae sedis</taxon>
        <taxon>Nadsonia</taxon>
    </lineage>
</organism>
<keyword evidence="12" id="KW-1185">Reference proteome</keyword>
<keyword evidence="3" id="KW-0156">Chromatin regulator</keyword>
<dbReference type="OrthoDB" id="1742084at2759"/>
<dbReference type="PANTHER" id="PTHR16062:SF19">
    <property type="entry name" value="PROTEIN POLYBROMO-1"/>
    <property type="match status" value="1"/>
</dbReference>
<dbReference type="PANTHER" id="PTHR16062">
    <property type="entry name" value="SWI/SNF-RELATED"/>
    <property type="match status" value="1"/>
</dbReference>
<evidence type="ECO:0000256" key="9">
    <source>
        <dbReference type="SAM" id="MobiDB-lite"/>
    </source>
</evidence>
<dbReference type="InterPro" id="IPR054551">
    <property type="entry name" value="RSC4_Ig-like"/>
</dbReference>
<dbReference type="GO" id="GO:0003682">
    <property type="term" value="F:chromatin binding"/>
    <property type="evidence" value="ECO:0007669"/>
    <property type="project" value="TreeGrafter"/>
</dbReference>
<dbReference type="GO" id="GO:0006338">
    <property type="term" value="P:chromatin remodeling"/>
    <property type="evidence" value="ECO:0007669"/>
    <property type="project" value="InterPro"/>
</dbReference>
<keyword evidence="5 8" id="KW-0103">Bromodomain</keyword>
<dbReference type="InterPro" id="IPR018359">
    <property type="entry name" value="Bromodomain_CS"/>
</dbReference>
<evidence type="ECO:0000256" key="4">
    <source>
        <dbReference type="ARBA" id="ARBA00023015"/>
    </source>
</evidence>
<keyword evidence="2" id="KW-0677">Repeat</keyword>
<dbReference type="CDD" id="cd04369">
    <property type="entry name" value="Bromodomain"/>
    <property type="match status" value="2"/>
</dbReference>
<proteinExistence type="predicted"/>
<comment type="subcellular location">
    <subcellularLocation>
        <location evidence="1">Nucleus</location>
    </subcellularLocation>
</comment>